<dbReference type="PATRIC" id="fig|1469144.10.peg.1634"/>
<evidence type="ECO:0000313" key="6">
    <source>
        <dbReference type="Proteomes" id="UP000070188"/>
    </source>
</evidence>
<comment type="caution">
    <text evidence="5">The sequence shown here is derived from an EMBL/GenBank/DDBJ whole genome shotgun (WGS) entry which is preliminary data.</text>
</comment>
<feature type="transmembrane region" description="Helical" evidence="2">
    <location>
        <begin position="62"/>
        <end position="86"/>
    </location>
</feature>
<name>A0A132MR30_9ACTN</name>
<dbReference type="EMBL" id="LAXD01000001">
    <property type="protein sequence ID" value="KWW99851.1"/>
    <property type="molecule type" value="Genomic_DNA"/>
</dbReference>
<dbReference type="InterPro" id="IPR026004">
    <property type="entry name" value="Septum_form"/>
</dbReference>
<feature type="domain" description="DUF4190" evidence="3">
    <location>
        <begin position="63"/>
        <end position="116"/>
    </location>
</feature>
<sequence>MTVPPREPFPYGQPGPGPAQPPYGSPQSPPYDTQPQYGAQQYGAQQFPHPPYATPPRRTNPFAIASLVFGVIGGSLLSIIFGIVALKQIKERGEQGRGLALAGFVLSVCWILLIGVGVTVAIVAASQEEKTNVSADQRPGAGSDTGTDVGTGGGSDTKRVNELEVGDCLKRLSEGTHFLVSVVPCSAPHRAEVFAKVTLTGISYPGESVIAEEAENRCSQRLTSIADPEKLEDLNLFYFGPTRSSWEDGDRQVLCLVMDPNRDRTGRILEGGPAA</sequence>
<keyword evidence="2" id="KW-0812">Transmembrane</keyword>
<evidence type="ECO:0000259" key="4">
    <source>
        <dbReference type="Pfam" id="PF13845"/>
    </source>
</evidence>
<feature type="compositionally biased region" description="Pro residues" evidence="1">
    <location>
        <begin position="1"/>
        <end position="29"/>
    </location>
</feature>
<dbReference type="Proteomes" id="UP000070188">
    <property type="component" value="Unassembled WGS sequence"/>
</dbReference>
<feature type="region of interest" description="Disordered" evidence="1">
    <location>
        <begin position="131"/>
        <end position="158"/>
    </location>
</feature>
<gene>
    <name evidence="5" type="ORF">LI90_1490</name>
</gene>
<dbReference type="RefSeq" id="WP_066885857.1">
    <property type="nucleotide sequence ID" value="NZ_LAXD01000001.1"/>
</dbReference>
<evidence type="ECO:0000313" key="5">
    <source>
        <dbReference type="EMBL" id="KWW99851.1"/>
    </source>
</evidence>
<evidence type="ECO:0000259" key="3">
    <source>
        <dbReference type="Pfam" id="PF13828"/>
    </source>
</evidence>
<dbReference type="AlphaFoldDB" id="A0A132MR30"/>
<organism evidence="5 6">
    <name type="scientific">Carbonactinospora thermoautotrophica</name>
    <dbReference type="NCBI Taxonomy" id="1469144"/>
    <lineage>
        <taxon>Bacteria</taxon>
        <taxon>Bacillati</taxon>
        <taxon>Actinomycetota</taxon>
        <taxon>Actinomycetes</taxon>
        <taxon>Kitasatosporales</taxon>
        <taxon>Carbonactinosporaceae</taxon>
        <taxon>Carbonactinospora</taxon>
    </lineage>
</organism>
<reference evidence="6" key="1">
    <citation type="submission" date="2015-04" db="EMBL/GenBank/DDBJ databases">
        <title>Physiological reanalysis, assessment of diazotrophy, and genome sequences of multiple isolates of Streptomyces thermoautotrophicus.</title>
        <authorList>
            <person name="MacKellar D.C."/>
            <person name="Lieber L."/>
            <person name="Norman J."/>
            <person name="Bolger A."/>
            <person name="Tobin C."/>
            <person name="Murray J.W."/>
            <person name="Chang R."/>
            <person name="Ford T."/>
            <person name="Nguyen P.Q."/>
            <person name="Woodward J."/>
            <person name="Permingeat H."/>
            <person name="Joshi N.S."/>
            <person name="Silver P.A."/>
            <person name="Usadel B."/>
            <person name="Rutherford A.W."/>
            <person name="Friesen M."/>
            <person name="Prell J."/>
        </authorList>
    </citation>
    <scope>NUCLEOTIDE SEQUENCE [LARGE SCALE GENOMIC DNA]</scope>
    <source>
        <strain evidence="6">H1</strain>
    </source>
</reference>
<keyword evidence="6" id="KW-1185">Reference proteome</keyword>
<evidence type="ECO:0008006" key="7">
    <source>
        <dbReference type="Google" id="ProtNLM"/>
    </source>
</evidence>
<evidence type="ECO:0000256" key="2">
    <source>
        <dbReference type="SAM" id="Phobius"/>
    </source>
</evidence>
<evidence type="ECO:0000256" key="1">
    <source>
        <dbReference type="SAM" id="MobiDB-lite"/>
    </source>
</evidence>
<dbReference type="Pfam" id="PF13845">
    <property type="entry name" value="Septum_form"/>
    <property type="match status" value="1"/>
</dbReference>
<keyword evidence="2" id="KW-0472">Membrane</keyword>
<proteinExistence type="predicted"/>
<dbReference type="STRING" id="1469144.LI90_1490"/>
<feature type="domain" description="Septum formation-related" evidence="4">
    <location>
        <begin position="166"/>
        <end position="257"/>
    </location>
</feature>
<protein>
    <recommendedName>
        <fullName evidence="7">Septum formation-related domain-containing protein</fullName>
    </recommendedName>
</protein>
<keyword evidence="2" id="KW-1133">Transmembrane helix</keyword>
<dbReference type="InterPro" id="IPR025241">
    <property type="entry name" value="DUF4190"/>
</dbReference>
<dbReference type="Pfam" id="PF13828">
    <property type="entry name" value="DUF4190"/>
    <property type="match status" value="1"/>
</dbReference>
<feature type="transmembrane region" description="Helical" evidence="2">
    <location>
        <begin position="98"/>
        <end position="124"/>
    </location>
</feature>
<accession>A0A132MR30</accession>
<feature type="region of interest" description="Disordered" evidence="1">
    <location>
        <begin position="1"/>
        <end position="38"/>
    </location>
</feature>